<evidence type="ECO:0000256" key="2">
    <source>
        <dbReference type="ARBA" id="ARBA00008520"/>
    </source>
</evidence>
<dbReference type="PANTHER" id="PTHR43649">
    <property type="entry name" value="ARABINOSE-BINDING PROTEIN-RELATED"/>
    <property type="match status" value="1"/>
</dbReference>
<proteinExistence type="inferred from homology"/>
<dbReference type="InterPro" id="IPR006059">
    <property type="entry name" value="SBP"/>
</dbReference>
<dbReference type="Pfam" id="PF01547">
    <property type="entry name" value="SBP_bac_1"/>
    <property type="match status" value="1"/>
</dbReference>
<name>A0A1G8XPU3_9MICC</name>
<keyword evidence="5" id="KW-0762">Sugar transport</keyword>
<dbReference type="GO" id="GO:0030313">
    <property type="term" value="C:cell envelope"/>
    <property type="evidence" value="ECO:0007669"/>
    <property type="project" value="UniProtKB-SubCell"/>
</dbReference>
<organism evidence="5 6">
    <name type="scientific">Arthrobacter cupressi</name>
    <dbReference type="NCBI Taxonomy" id="1045773"/>
    <lineage>
        <taxon>Bacteria</taxon>
        <taxon>Bacillati</taxon>
        <taxon>Actinomycetota</taxon>
        <taxon>Actinomycetes</taxon>
        <taxon>Micrococcales</taxon>
        <taxon>Micrococcaceae</taxon>
        <taxon>Arthrobacter</taxon>
    </lineage>
</organism>
<dbReference type="InterPro" id="IPR050490">
    <property type="entry name" value="Bact_solute-bd_prot1"/>
</dbReference>
<evidence type="ECO:0000256" key="4">
    <source>
        <dbReference type="ARBA" id="ARBA00022729"/>
    </source>
</evidence>
<dbReference type="Proteomes" id="UP000182130">
    <property type="component" value="Unassembled WGS sequence"/>
</dbReference>
<dbReference type="PROSITE" id="PS51318">
    <property type="entry name" value="TAT"/>
    <property type="match status" value="1"/>
</dbReference>
<dbReference type="RefSeq" id="WP_074591316.1">
    <property type="nucleotide sequence ID" value="NZ_FNEI01000020.1"/>
</dbReference>
<dbReference type="InterPro" id="IPR006311">
    <property type="entry name" value="TAT_signal"/>
</dbReference>
<sequence length="438" mass="45506">MSDSLLSRTVDRRALLRTGMLGALGLAAAPALAACGGGSAPGGSGSGGSVSWAAWANPGEGERYKKFAAELSKKINAKVSFQAVVGDYEAKLLSQLAGGAAPDAFYVGDGQMAKFIASKQVADLSDYLSGGESPVKLDEFPEGLYQWCKAADGTGLYGLPVDCNPSVLWFNKDVLASAGVSSDPAQLFDGGAWDFGAFTDALDKVRGSGKKGLILSNWWFNWAWAVTAFGGKLQDESGKIVFADDPKAQEGLAWLLEQFKSGNITYAGSLPKGQSGDALFLAGQLAFNNVGRWALPTLKSVKFGYDIAPLPSPTGKDIMPVPVATAAIALNAKAKNREKALELIGNYVSKEGQQFRLSGGGNAVASVKGLDGLATEGGVPAHGKLFNDVVAKGFAMPNAFVSNAKTATELPTLVDKLFKNPSTTAASFSEAVTKLVNG</sequence>
<evidence type="ECO:0000313" key="5">
    <source>
        <dbReference type="EMBL" id="SDJ92682.1"/>
    </source>
</evidence>
<dbReference type="Gene3D" id="3.40.190.10">
    <property type="entry name" value="Periplasmic binding protein-like II"/>
    <property type="match status" value="1"/>
</dbReference>
<dbReference type="EMBL" id="FNEI01000020">
    <property type="protein sequence ID" value="SDJ92682.1"/>
    <property type="molecule type" value="Genomic_DNA"/>
</dbReference>
<dbReference type="PANTHER" id="PTHR43649:SF31">
    <property type="entry name" value="SN-GLYCEROL-3-PHOSPHATE-BINDING PERIPLASMIC PROTEIN UGPB"/>
    <property type="match status" value="1"/>
</dbReference>
<comment type="subcellular location">
    <subcellularLocation>
        <location evidence="1">Cell envelope</location>
    </subcellularLocation>
</comment>
<evidence type="ECO:0000256" key="1">
    <source>
        <dbReference type="ARBA" id="ARBA00004196"/>
    </source>
</evidence>
<dbReference type="AlphaFoldDB" id="A0A1G8XPU3"/>
<evidence type="ECO:0000313" key="6">
    <source>
        <dbReference type="Proteomes" id="UP000182130"/>
    </source>
</evidence>
<protein>
    <submittedName>
        <fullName evidence="5">Multiple sugar transport system substrate-binding protein</fullName>
    </submittedName>
</protein>
<keyword evidence="3" id="KW-0813">Transport</keyword>
<dbReference type="SUPFAM" id="SSF53850">
    <property type="entry name" value="Periplasmic binding protein-like II"/>
    <property type="match status" value="1"/>
</dbReference>
<accession>A0A1G8XPU3</accession>
<dbReference type="OrthoDB" id="2510110at2"/>
<reference evidence="6" key="1">
    <citation type="submission" date="2016-10" db="EMBL/GenBank/DDBJ databases">
        <authorList>
            <person name="Varghese N."/>
            <person name="Submissions S."/>
        </authorList>
    </citation>
    <scope>NUCLEOTIDE SEQUENCE [LARGE SCALE GENOMIC DNA]</scope>
    <source>
        <strain evidence="6">CGMCC 1.10783</strain>
    </source>
</reference>
<gene>
    <name evidence="5" type="ORF">SAMN05216555_12027</name>
</gene>
<keyword evidence="4" id="KW-0732">Signal</keyword>
<evidence type="ECO:0000256" key="3">
    <source>
        <dbReference type="ARBA" id="ARBA00022448"/>
    </source>
</evidence>
<keyword evidence="6" id="KW-1185">Reference proteome</keyword>
<dbReference type="STRING" id="1045773.SAMN05216555_12027"/>
<comment type="similarity">
    <text evidence="2">Belongs to the bacterial solute-binding protein 1 family.</text>
</comment>